<proteinExistence type="predicted"/>
<evidence type="ECO:0000259" key="1">
    <source>
        <dbReference type="Pfam" id="PF00646"/>
    </source>
</evidence>
<dbReference type="Proteomes" id="UP001291623">
    <property type="component" value="Unassembled WGS sequence"/>
</dbReference>
<accession>A0AAE1VC86</accession>
<dbReference type="AlphaFoldDB" id="A0AAE1VC86"/>
<organism evidence="2 3">
    <name type="scientific">Anisodus tanguticus</name>
    <dbReference type="NCBI Taxonomy" id="243964"/>
    <lineage>
        <taxon>Eukaryota</taxon>
        <taxon>Viridiplantae</taxon>
        <taxon>Streptophyta</taxon>
        <taxon>Embryophyta</taxon>
        <taxon>Tracheophyta</taxon>
        <taxon>Spermatophyta</taxon>
        <taxon>Magnoliopsida</taxon>
        <taxon>eudicotyledons</taxon>
        <taxon>Gunneridae</taxon>
        <taxon>Pentapetalae</taxon>
        <taxon>asterids</taxon>
        <taxon>lamiids</taxon>
        <taxon>Solanales</taxon>
        <taxon>Solanaceae</taxon>
        <taxon>Solanoideae</taxon>
        <taxon>Hyoscyameae</taxon>
        <taxon>Anisodus</taxon>
    </lineage>
</organism>
<reference evidence="2" key="1">
    <citation type="submission" date="2023-12" db="EMBL/GenBank/DDBJ databases">
        <title>Genome assembly of Anisodus tanguticus.</title>
        <authorList>
            <person name="Wang Y.-J."/>
        </authorList>
    </citation>
    <scope>NUCLEOTIDE SEQUENCE</scope>
    <source>
        <strain evidence="2">KB-2021</strain>
        <tissue evidence="2">Leaf</tissue>
    </source>
</reference>
<dbReference type="Pfam" id="PF00646">
    <property type="entry name" value="F-box"/>
    <property type="match status" value="1"/>
</dbReference>
<sequence length="72" mass="8077">MPRTGKKYHCPDVLSNLVDDVIDAILTCLPLQDAVRSSILSKKWSEENPQRIQTVKKESLKQLNSLEPTGLS</sequence>
<feature type="domain" description="F-box" evidence="1">
    <location>
        <begin position="14"/>
        <end position="45"/>
    </location>
</feature>
<dbReference type="InterPro" id="IPR001810">
    <property type="entry name" value="F-box_dom"/>
</dbReference>
<comment type="caution">
    <text evidence="2">The sequence shown here is derived from an EMBL/GenBank/DDBJ whole genome shotgun (WGS) entry which is preliminary data.</text>
</comment>
<dbReference type="SUPFAM" id="SSF81383">
    <property type="entry name" value="F-box domain"/>
    <property type="match status" value="1"/>
</dbReference>
<dbReference type="EMBL" id="JAVYJV010000011">
    <property type="protein sequence ID" value="KAK4358526.1"/>
    <property type="molecule type" value="Genomic_DNA"/>
</dbReference>
<name>A0AAE1VC86_9SOLA</name>
<gene>
    <name evidence="2" type="ORF">RND71_020755</name>
</gene>
<keyword evidence="3" id="KW-1185">Reference proteome</keyword>
<evidence type="ECO:0000313" key="3">
    <source>
        <dbReference type="Proteomes" id="UP001291623"/>
    </source>
</evidence>
<protein>
    <recommendedName>
        <fullName evidence="1">F-box domain-containing protein</fullName>
    </recommendedName>
</protein>
<evidence type="ECO:0000313" key="2">
    <source>
        <dbReference type="EMBL" id="KAK4358526.1"/>
    </source>
</evidence>
<dbReference type="InterPro" id="IPR036047">
    <property type="entry name" value="F-box-like_dom_sf"/>
</dbReference>